<gene>
    <name evidence="8" type="ORF">OBE_06888</name>
</gene>
<dbReference type="AlphaFoldDB" id="K1TAY7"/>
<evidence type="ECO:0000256" key="1">
    <source>
        <dbReference type="ARBA" id="ARBA00007452"/>
    </source>
</evidence>
<accession>K1TAY7</accession>
<dbReference type="HAMAP" id="MF_00201">
    <property type="entry name" value="RecO"/>
    <property type="match status" value="1"/>
</dbReference>
<dbReference type="GO" id="GO:0006310">
    <property type="term" value="P:DNA recombination"/>
    <property type="evidence" value="ECO:0007669"/>
    <property type="project" value="UniProtKB-KW"/>
</dbReference>
<dbReference type="InterPro" id="IPR022572">
    <property type="entry name" value="DNA_rep/recomb_RecO_N"/>
</dbReference>
<comment type="caution">
    <text evidence="8">The sequence shown here is derived from an EMBL/GenBank/DDBJ whole genome shotgun (WGS) entry which is preliminary data.</text>
</comment>
<comment type="similarity">
    <text evidence="1">Belongs to the RecO family.</text>
</comment>
<dbReference type="InterPro" id="IPR003717">
    <property type="entry name" value="RecO"/>
</dbReference>
<dbReference type="Pfam" id="PF02565">
    <property type="entry name" value="RecO_C"/>
    <property type="match status" value="1"/>
</dbReference>
<keyword evidence="3" id="KW-0227">DNA damage</keyword>
<feature type="domain" description="DNA replication/recombination mediator RecO N-terminal" evidence="7">
    <location>
        <begin position="1"/>
        <end position="80"/>
    </location>
</feature>
<dbReference type="Pfam" id="PF11967">
    <property type="entry name" value="RecO_N"/>
    <property type="match status" value="1"/>
</dbReference>
<proteinExistence type="inferred from homology"/>
<dbReference type="InterPro" id="IPR012340">
    <property type="entry name" value="NA-bd_OB-fold"/>
</dbReference>
<evidence type="ECO:0000256" key="4">
    <source>
        <dbReference type="ARBA" id="ARBA00023172"/>
    </source>
</evidence>
<dbReference type="SUPFAM" id="SSF57863">
    <property type="entry name" value="ArfGap/RecO-like zinc finger"/>
    <property type="match status" value="1"/>
</dbReference>
<dbReference type="InterPro" id="IPR042242">
    <property type="entry name" value="RecO_C"/>
</dbReference>
<dbReference type="Gene3D" id="6.20.220.20">
    <property type="entry name" value="Recombination protein O, zinc-binding domain"/>
    <property type="match status" value="1"/>
</dbReference>
<dbReference type="InterPro" id="IPR037278">
    <property type="entry name" value="ARFGAP/RecO"/>
</dbReference>
<dbReference type="Gene3D" id="1.20.1440.120">
    <property type="entry name" value="Recombination protein O, C-terminal domain"/>
    <property type="match status" value="1"/>
</dbReference>
<dbReference type="Gene3D" id="2.40.50.140">
    <property type="entry name" value="Nucleic acid-binding proteins"/>
    <property type="match status" value="1"/>
</dbReference>
<reference evidence="8" key="1">
    <citation type="journal article" date="2013" name="Environ. Microbiol.">
        <title>Microbiota from the distal guts of lean and obese adolescents exhibit partial functional redundancy besides clear differences in community structure.</title>
        <authorList>
            <person name="Ferrer M."/>
            <person name="Ruiz A."/>
            <person name="Lanza F."/>
            <person name="Haange S.B."/>
            <person name="Oberbach A."/>
            <person name="Till H."/>
            <person name="Bargiela R."/>
            <person name="Campoy C."/>
            <person name="Segura M.T."/>
            <person name="Richter M."/>
            <person name="von Bergen M."/>
            <person name="Seifert J."/>
            <person name="Suarez A."/>
        </authorList>
    </citation>
    <scope>NUCLEOTIDE SEQUENCE</scope>
</reference>
<keyword evidence="4" id="KW-0233">DNA recombination</keyword>
<dbReference type="GO" id="GO:0043590">
    <property type="term" value="C:bacterial nucleoid"/>
    <property type="evidence" value="ECO:0007669"/>
    <property type="project" value="TreeGrafter"/>
</dbReference>
<protein>
    <recommendedName>
        <fullName evidence="2">DNA repair protein RecO</fullName>
    </recommendedName>
    <alternativeName>
        <fullName evidence="6">Recombination protein O</fullName>
    </alternativeName>
</protein>
<name>K1TAY7_9ZZZZ</name>
<evidence type="ECO:0000259" key="7">
    <source>
        <dbReference type="Pfam" id="PF11967"/>
    </source>
</evidence>
<dbReference type="SUPFAM" id="SSF50249">
    <property type="entry name" value="Nucleic acid-binding proteins"/>
    <property type="match status" value="1"/>
</dbReference>
<dbReference type="PANTHER" id="PTHR33991:SF1">
    <property type="entry name" value="DNA REPAIR PROTEIN RECO"/>
    <property type="match status" value="1"/>
</dbReference>
<dbReference type="EMBL" id="AJWZ01004730">
    <property type="protein sequence ID" value="EKC64604.1"/>
    <property type="molecule type" value="Genomic_DNA"/>
</dbReference>
<evidence type="ECO:0000313" key="8">
    <source>
        <dbReference type="EMBL" id="EKC64604.1"/>
    </source>
</evidence>
<sequence>MKIEEVEGIVLSETNYSESSKILNVLTPKYGLLGIMSKGCRNMKSKLRGVSRKLIYGTFHIYYKENGLSTLIEVDINNSYNNILTNLDNITFATYLLELVEQVYRQNEDESIFTLLRAALDKINEGFDPLIITNIVELKCLDYLGVRPCIDCCSLCGSDKNIVTLSSDQGGLVCRNCYTNEVMVDIKTIKFVRMLYYVDIDKISKIEINDNSVQEINRFLEAYYERYTGLYLKSKKMLSKIVKKITI</sequence>
<dbReference type="PANTHER" id="PTHR33991">
    <property type="entry name" value="DNA REPAIR PROTEIN RECO"/>
    <property type="match status" value="1"/>
</dbReference>
<organism evidence="8">
    <name type="scientific">human gut metagenome</name>
    <dbReference type="NCBI Taxonomy" id="408170"/>
    <lineage>
        <taxon>unclassified sequences</taxon>
        <taxon>metagenomes</taxon>
        <taxon>organismal metagenomes</taxon>
    </lineage>
</organism>
<dbReference type="GO" id="GO:0006302">
    <property type="term" value="P:double-strand break repair"/>
    <property type="evidence" value="ECO:0007669"/>
    <property type="project" value="TreeGrafter"/>
</dbReference>
<dbReference type="NCBIfam" id="TIGR00613">
    <property type="entry name" value="reco"/>
    <property type="match status" value="1"/>
</dbReference>
<evidence type="ECO:0000256" key="2">
    <source>
        <dbReference type="ARBA" id="ARBA00021310"/>
    </source>
</evidence>
<keyword evidence="5" id="KW-0234">DNA repair</keyword>
<evidence type="ECO:0000256" key="3">
    <source>
        <dbReference type="ARBA" id="ARBA00022763"/>
    </source>
</evidence>
<evidence type="ECO:0000256" key="5">
    <source>
        <dbReference type="ARBA" id="ARBA00023204"/>
    </source>
</evidence>
<evidence type="ECO:0000256" key="6">
    <source>
        <dbReference type="ARBA" id="ARBA00033409"/>
    </source>
</evidence>